<evidence type="ECO:0000259" key="14">
    <source>
        <dbReference type="PROSITE" id="PS50059"/>
    </source>
</evidence>
<dbReference type="GO" id="GO:0005829">
    <property type="term" value="C:cytosol"/>
    <property type="evidence" value="ECO:0007669"/>
    <property type="project" value="TreeGrafter"/>
</dbReference>
<keyword evidence="16" id="KW-1185">Reference proteome</keyword>
<dbReference type="Gene3D" id="3.10.50.40">
    <property type="match status" value="1"/>
</dbReference>
<evidence type="ECO:0000256" key="5">
    <source>
        <dbReference type="ARBA" id="ARBA00022490"/>
    </source>
</evidence>
<comment type="subcellular location">
    <subcellularLocation>
        <location evidence="2">Cytoplasm</location>
    </subcellularLocation>
</comment>
<keyword evidence="13" id="KW-0732">Signal</keyword>
<organism evidence="15 16">
    <name type="scientific">Armillaria ostoyae</name>
    <name type="common">Armillaria root rot fungus</name>
    <dbReference type="NCBI Taxonomy" id="47428"/>
    <lineage>
        <taxon>Eukaryota</taxon>
        <taxon>Fungi</taxon>
        <taxon>Dikarya</taxon>
        <taxon>Basidiomycota</taxon>
        <taxon>Agaricomycotina</taxon>
        <taxon>Agaricomycetes</taxon>
        <taxon>Agaricomycetidae</taxon>
        <taxon>Agaricales</taxon>
        <taxon>Marasmiineae</taxon>
        <taxon>Physalacriaceae</taxon>
        <taxon>Armillaria</taxon>
    </lineage>
</organism>
<keyword evidence="9 11" id="KW-0697">Rotamase</keyword>
<dbReference type="GO" id="GO:0015031">
    <property type="term" value="P:protein transport"/>
    <property type="evidence" value="ECO:0007669"/>
    <property type="project" value="UniProtKB-KW"/>
</dbReference>
<evidence type="ECO:0000256" key="2">
    <source>
        <dbReference type="ARBA" id="ARBA00004496"/>
    </source>
</evidence>
<dbReference type="InterPro" id="IPR046357">
    <property type="entry name" value="PPIase_dom_sf"/>
</dbReference>
<dbReference type="GO" id="GO:0000422">
    <property type="term" value="P:autophagy of mitochondrion"/>
    <property type="evidence" value="ECO:0007669"/>
    <property type="project" value="TreeGrafter"/>
</dbReference>
<feature type="compositionally biased region" description="Acidic residues" evidence="12">
    <location>
        <begin position="286"/>
        <end position="304"/>
    </location>
</feature>
<dbReference type="Proteomes" id="UP000219338">
    <property type="component" value="Unassembled WGS sequence"/>
</dbReference>
<proteinExistence type="inferred from homology"/>
<dbReference type="InterPro" id="IPR007135">
    <property type="entry name" value="Atg3/Atg10"/>
</dbReference>
<evidence type="ECO:0000313" key="15">
    <source>
        <dbReference type="EMBL" id="SJK97079.1"/>
    </source>
</evidence>
<dbReference type="Pfam" id="PF03987">
    <property type="entry name" value="Autophagy_act_C"/>
    <property type="match status" value="1"/>
</dbReference>
<keyword evidence="8" id="KW-0072">Autophagy</keyword>
<dbReference type="GO" id="GO:0044804">
    <property type="term" value="P:nucleophagy"/>
    <property type="evidence" value="ECO:0007669"/>
    <property type="project" value="TreeGrafter"/>
</dbReference>
<dbReference type="Pfam" id="PF00254">
    <property type="entry name" value="FKBP_C"/>
    <property type="match status" value="1"/>
</dbReference>
<name>A0A284QKT2_ARMOS</name>
<feature type="chain" id="PRO_5013103281" description="peptidylprolyl isomerase" evidence="13">
    <location>
        <begin position="18"/>
        <end position="487"/>
    </location>
</feature>
<dbReference type="PANTHER" id="PTHR12866">
    <property type="entry name" value="UBIQUITIN-LIKE-CONJUGATING ENZYME ATG3"/>
    <property type="match status" value="1"/>
</dbReference>
<accession>A0A284QKT2</accession>
<dbReference type="EC" id="5.2.1.8" evidence="11"/>
<keyword evidence="5" id="KW-0963">Cytoplasm</keyword>
<sequence>MQLGWITCLFFFSFVLAVEPPKELEIRTTYTPEECTVKAAKGDSIRVHYTGTLHANGNKFDSSHDRGEPLPLTLGVGQVISGWDEGLQGMCLNEKRTLIIPSHKAYGSRGFGSIIPANSALVFDVELISTMHAIQQQLFAVREYLSPVLKESKFKEHGRITPEEFVAAGDFLAYKFPVWTWEKGDASKTREYLPAEKQYLVTRGVPCLRRATSLAYTDADEDAERLLSFGDSFASADEKDEWVETHAGRKPNMDSAANPGEIDDIPDLEGPVAGLSLDSSAPGEIPDLDDIPDMEEEGLEEGDEATAPAPTAPKACVANASEVEVANGNLLQVRTYDVMITYDKYYQTPRIWLLGYDENRTPLTPPQIFQDVSADHALKTVTIEAFPHSATLQAASVHPCKHASVMKKVIERMNSSVVAEQLAQQKLAPKEKKKWFGRKSSGGKDDKVLSGDEEEVEGMRVDFYLVVFLKFIASIVPTIEVDSTTSF</sequence>
<gene>
    <name evidence="15" type="ORF">ARMOST_00329</name>
</gene>
<evidence type="ECO:0000313" key="16">
    <source>
        <dbReference type="Proteomes" id="UP000219338"/>
    </source>
</evidence>
<dbReference type="FunFam" id="3.10.50.40:FF:000006">
    <property type="entry name" value="Peptidyl-prolyl cis-trans isomerase"/>
    <property type="match status" value="1"/>
</dbReference>
<comment type="similarity">
    <text evidence="3">Belongs to the ATG3 family.</text>
</comment>
<evidence type="ECO:0000256" key="6">
    <source>
        <dbReference type="ARBA" id="ARBA00022786"/>
    </source>
</evidence>
<keyword evidence="10 11" id="KW-0413">Isomerase</keyword>
<evidence type="ECO:0000256" key="1">
    <source>
        <dbReference type="ARBA" id="ARBA00000971"/>
    </source>
</evidence>
<feature type="domain" description="PPIase FKBP-type" evidence="14">
    <location>
        <begin position="42"/>
        <end position="131"/>
    </location>
</feature>
<dbReference type="GO" id="GO:0061723">
    <property type="term" value="P:glycophagy"/>
    <property type="evidence" value="ECO:0007669"/>
    <property type="project" value="TreeGrafter"/>
</dbReference>
<keyword evidence="6" id="KW-0833">Ubl conjugation pathway</keyword>
<dbReference type="PANTHER" id="PTHR12866:SF2">
    <property type="entry name" value="UBIQUITIN-LIKE-CONJUGATING ENZYME ATG3"/>
    <property type="match status" value="1"/>
</dbReference>
<dbReference type="GO" id="GO:0019776">
    <property type="term" value="F:Atg8-family ligase activity"/>
    <property type="evidence" value="ECO:0007669"/>
    <property type="project" value="TreeGrafter"/>
</dbReference>
<dbReference type="GO" id="GO:0003755">
    <property type="term" value="F:peptidyl-prolyl cis-trans isomerase activity"/>
    <property type="evidence" value="ECO:0007669"/>
    <property type="project" value="UniProtKB-KW"/>
</dbReference>
<dbReference type="SUPFAM" id="SSF54534">
    <property type="entry name" value="FKBP-like"/>
    <property type="match status" value="1"/>
</dbReference>
<dbReference type="GO" id="GO:0000407">
    <property type="term" value="C:phagophore assembly site"/>
    <property type="evidence" value="ECO:0007669"/>
    <property type="project" value="TreeGrafter"/>
</dbReference>
<keyword evidence="7" id="KW-0653">Protein transport</keyword>
<evidence type="ECO:0000256" key="4">
    <source>
        <dbReference type="ARBA" id="ARBA00022448"/>
    </source>
</evidence>
<dbReference type="AlphaFoldDB" id="A0A284QKT2"/>
<evidence type="ECO:0000256" key="12">
    <source>
        <dbReference type="SAM" id="MobiDB-lite"/>
    </source>
</evidence>
<evidence type="ECO:0000256" key="9">
    <source>
        <dbReference type="ARBA" id="ARBA00023110"/>
    </source>
</evidence>
<dbReference type="OMA" id="TWSWCAG"/>
<evidence type="ECO:0000256" key="7">
    <source>
        <dbReference type="ARBA" id="ARBA00022927"/>
    </source>
</evidence>
<keyword evidence="4" id="KW-0813">Transport</keyword>
<dbReference type="STRING" id="47428.A0A284QKT2"/>
<feature type="signal peptide" evidence="13">
    <location>
        <begin position="1"/>
        <end position="17"/>
    </location>
</feature>
<evidence type="ECO:0000256" key="8">
    <source>
        <dbReference type="ARBA" id="ARBA00023006"/>
    </source>
</evidence>
<dbReference type="PROSITE" id="PS50059">
    <property type="entry name" value="FKBP_PPIASE"/>
    <property type="match status" value="1"/>
</dbReference>
<dbReference type="EMBL" id="FUEG01000001">
    <property type="protein sequence ID" value="SJK97079.1"/>
    <property type="molecule type" value="Genomic_DNA"/>
</dbReference>
<dbReference type="OrthoDB" id="1584384at2759"/>
<reference evidence="16" key="1">
    <citation type="journal article" date="2017" name="Nat. Ecol. Evol.">
        <title>Genome expansion and lineage-specific genetic innovations in the forest pathogenic fungi Armillaria.</title>
        <authorList>
            <person name="Sipos G."/>
            <person name="Prasanna A.N."/>
            <person name="Walter M.C."/>
            <person name="O'Connor E."/>
            <person name="Balint B."/>
            <person name="Krizsan K."/>
            <person name="Kiss B."/>
            <person name="Hess J."/>
            <person name="Varga T."/>
            <person name="Slot J."/>
            <person name="Riley R."/>
            <person name="Boka B."/>
            <person name="Rigling D."/>
            <person name="Barry K."/>
            <person name="Lee J."/>
            <person name="Mihaltcheva S."/>
            <person name="LaButti K."/>
            <person name="Lipzen A."/>
            <person name="Waldron R."/>
            <person name="Moloney N.M."/>
            <person name="Sperisen C."/>
            <person name="Kredics L."/>
            <person name="Vagvoelgyi C."/>
            <person name="Patrignani A."/>
            <person name="Fitzpatrick D."/>
            <person name="Nagy I."/>
            <person name="Doyle S."/>
            <person name="Anderson J.B."/>
            <person name="Grigoriev I.V."/>
            <person name="Gueldener U."/>
            <person name="Muensterkoetter M."/>
            <person name="Nagy L.G."/>
        </authorList>
    </citation>
    <scope>NUCLEOTIDE SEQUENCE [LARGE SCALE GENOMIC DNA]</scope>
    <source>
        <strain evidence="16">C18/9</strain>
    </source>
</reference>
<feature type="region of interest" description="Disordered" evidence="12">
    <location>
        <begin position="244"/>
        <end position="311"/>
    </location>
</feature>
<comment type="catalytic activity">
    <reaction evidence="1 11">
        <text>[protein]-peptidylproline (omega=180) = [protein]-peptidylproline (omega=0)</text>
        <dbReference type="Rhea" id="RHEA:16237"/>
        <dbReference type="Rhea" id="RHEA-COMP:10747"/>
        <dbReference type="Rhea" id="RHEA-COMP:10748"/>
        <dbReference type="ChEBI" id="CHEBI:83833"/>
        <dbReference type="ChEBI" id="CHEBI:83834"/>
        <dbReference type="EC" id="5.2.1.8"/>
    </reaction>
</comment>
<evidence type="ECO:0000256" key="10">
    <source>
        <dbReference type="ARBA" id="ARBA00023235"/>
    </source>
</evidence>
<dbReference type="GO" id="GO:0000045">
    <property type="term" value="P:autophagosome assembly"/>
    <property type="evidence" value="ECO:0007669"/>
    <property type="project" value="TreeGrafter"/>
</dbReference>
<protein>
    <recommendedName>
        <fullName evidence="11">peptidylprolyl isomerase</fullName>
        <ecNumber evidence="11">5.2.1.8</ecNumber>
    </recommendedName>
</protein>
<evidence type="ECO:0000256" key="11">
    <source>
        <dbReference type="PROSITE-ProRule" id="PRU00277"/>
    </source>
</evidence>
<dbReference type="InterPro" id="IPR001179">
    <property type="entry name" value="PPIase_FKBP_dom"/>
</dbReference>
<evidence type="ECO:0000256" key="13">
    <source>
        <dbReference type="SAM" id="SignalP"/>
    </source>
</evidence>
<evidence type="ECO:0000256" key="3">
    <source>
        <dbReference type="ARBA" id="ARBA00007683"/>
    </source>
</evidence>